<feature type="domain" description="DUF1731" evidence="3">
    <location>
        <begin position="246"/>
        <end position="290"/>
    </location>
</feature>
<protein>
    <submittedName>
        <fullName evidence="4">TIGR01777 family oxidoreductase</fullName>
    </submittedName>
</protein>
<evidence type="ECO:0000313" key="5">
    <source>
        <dbReference type="Proteomes" id="UP001431656"/>
    </source>
</evidence>
<proteinExistence type="inferred from homology"/>
<dbReference type="EMBL" id="AP028056">
    <property type="protein sequence ID" value="BEH01964.1"/>
    <property type="molecule type" value="Genomic_DNA"/>
</dbReference>
<dbReference type="PANTHER" id="PTHR11092">
    <property type="entry name" value="SUGAR NUCLEOTIDE EPIMERASE RELATED"/>
    <property type="match status" value="1"/>
</dbReference>
<dbReference type="Proteomes" id="UP001431656">
    <property type="component" value="Chromosome"/>
</dbReference>
<dbReference type="RefSeq" id="WP_286268278.1">
    <property type="nucleotide sequence ID" value="NZ_AP028056.1"/>
</dbReference>
<evidence type="ECO:0000256" key="1">
    <source>
        <dbReference type="ARBA" id="ARBA00009353"/>
    </source>
</evidence>
<name>A0AAN0MGG0_9ACTN</name>
<sequence>MATIAVSGSSGLIGSALVTLLRDEGHDVLRLVRQAAVELDEVGWDPARGEINLPACSGVDAFVNLSGAPLARRWTDRYREELVSSRLNATRLLARCAVELGPQVTLINASAVGFYGDRGREPLTEDSPPGTGFLADLVQKWEAATDSARDAGSRVVLVRTGLVMSNRGGALGPVMPMLRAGLGGPLGTGEQIWPWISLRDEVRAIAWLIDSEISGPVNLASPATTTNGELIRAIADGLGRPARLRVPTAALRLAMGDLATDIVASQNEIPKVLLEGGFTFKQGTLDELVTWLVAEED</sequence>
<dbReference type="InterPro" id="IPR036291">
    <property type="entry name" value="NAD(P)-bd_dom_sf"/>
</dbReference>
<accession>A0AAN0MGG0</accession>
<dbReference type="PANTHER" id="PTHR11092:SF0">
    <property type="entry name" value="EPIMERASE FAMILY PROTEIN SDR39U1"/>
    <property type="match status" value="1"/>
</dbReference>
<dbReference type="Pfam" id="PF01370">
    <property type="entry name" value="Epimerase"/>
    <property type="match status" value="1"/>
</dbReference>
<feature type="domain" description="NAD-dependent epimerase/dehydratase" evidence="2">
    <location>
        <begin position="4"/>
        <end position="211"/>
    </location>
</feature>
<keyword evidence="5" id="KW-1185">Reference proteome</keyword>
<organism evidence="4 5">
    <name type="scientific">Brooklawnia propionicigenes</name>
    <dbReference type="NCBI Taxonomy" id="3041175"/>
    <lineage>
        <taxon>Bacteria</taxon>
        <taxon>Bacillati</taxon>
        <taxon>Actinomycetota</taxon>
        <taxon>Actinomycetes</taxon>
        <taxon>Propionibacteriales</taxon>
        <taxon>Propionibacteriaceae</taxon>
        <taxon>Brooklawnia</taxon>
    </lineage>
</organism>
<dbReference type="Pfam" id="PF08338">
    <property type="entry name" value="DUF1731"/>
    <property type="match status" value="1"/>
</dbReference>
<dbReference type="Gene3D" id="3.40.50.720">
    <property type="entry name" value="NAD(P)-binding Rossmann-like Domain"/>
    <property type="match status" value="1"/>
</dbReference>
<dbReference type="InterPro" id="IPR013549">
    <property type="entry name" value="DUF1731"/>
</dbReference>
<dbReference type="InterPro" id="IPR010099">
    <property type="entry name" value="SDR39U1"/>
</dbReference>
<dbReference type="AlphaFoldDB" id="A0AAN0MGG0"/>
<evidence type="ECO:0000259" key="2">
    <source>
        <dbReference type="Pfam" id="PF01370"/>
    </source>
</evidence>
<dbReference type="NCBIfam" id="TIGR01777">
    <property type="entry name" value="yfcH"/>
    <property type="match status" value="1"/>
</dbReference>
<evidence type="ECO:0000313" key="4">
    <source>
        <dbReference type="EMBL" id="BEH01964.1"/>
    </source>
</evidence>
<evidence type="ECO:0000259" key="3">
    <source>
        <dbReference type="Pfam" id="PF08338"/>
    </source>
</evidence>
<reference evidence="4" key="1">
    <citation type="journal article" date="2024" name="Int. J. Syst. Evol. Microbiol.">
        <title>Brooklawnia propionicigenes sp. nov., a facultatively anaerobic, propionate-producing bacterium isolated from a methanogenic reactor treating waste from cattle farms.</title>
        <authorList>
            <person name="Akita Y."/>
            <person name="Ueki A."/>
            <person name="Tonouchi A."/>
            <person name="Sugawara Y."/>
            <person name="Honma S."/>
            <person name="Kaku N."/>
            <person name="Ueki K."/>
        </authorList>
    </citation>
    <scope>NUCLEOTIDE SEQUENCE</scope>
    <source>
        <strain evidence="4">SH051</strain>
    </source>
</reference>
<comment type="similarity">
    <text evidence="1">Belongs to the NAD(P)-dependent epimerase/dehydratase family. SDR39U1 subfamily.</text>
</comment>
<gene>
    <name evidence="4" type="ORF">brsh051_12450</name>
</gene>
<dbReference type="KEGG" id="broo:brsh051_12450"/>
<dbReference type="InterPro" id="IPR001509">
    <property type="entry name" value="Epimerase_deHydtase"/>
</dbReference>
<dbReference type="SUPFAM" id="SSF51735">
    <property type="entry name" value="NAD(P)-binding Rossmann-fold domains"/>
    <property type="match status" value="1"/>
</dbReference>